<feature type="compositionally biased region" description="Basic and acidic residues" evidence="1">
    <location>
        <begin position="85"/>
        <end position="94"/>
    </location>
</feature>
<evidence type="ECO:0000313" key="4">
    <source>
        <dbReference type="Proteomes" id="UP001164746"/>
    </source>
</evidence>
<feature type="signal peptide" evidence="2">
    <location>
        <begin position="1"/>
        <end position="21"/>
    </location>
</feature>
<evidence type="ECO:0000313" key="3">
    <source>
        <dbReference type="EMBL" id="WAR08182.1"/>
    </source>
</evidence>
<name>A0ABY7EDT2_MYAAR</name>
<feature type="compositionally biased region" description="Polar residues" evidence="1">
    <location>
        <begin position="48"/>
        <end position="58"/>
    </location>
</feature>
<sequence length="121" mass="13767">MRVLIMILILMDFVKKDATLAVSCRTFPHCKSAQVKRTRRHVSDDTETTYTKYNNDIDSNPAYDTLGSPSAENVPTSSKDSGFGKPDESMKADMMDGEYNTLRLHFPVTNERQDNTYNHID</sequence>
<feature type="region of interest" description="Disordered" evidence="1">
    <location>
        <begin position="38"/>
        <end position="96"/>
    </location>
</feature>
<feature type="chain" id="PRO_5046289747" evidence="2">
    <location>
        <begin position="22"/>
        <end position="121"/>
    </location>
</feature>
<proteinExistence type="predicted"/>
<gene>
    <name evidence="3" type="ORF">MAR_018140</name>
</gene>
<feature type="compositionally biased region" description="Polar residues" evidence="1">
    <location>
        <begin position="67"/>
        <end position="80"/>
    </location>
</feature>
<organism evidence="3 4">
    <name type="scientific">Mya arenaria</name>
    <name type="common">Soft-shell clam</name>
    <dbReference type="NCBI Taxonomy" id="6604"/>
    <lineage>
        <taxon>Eukaryota</taxon>
        <taxon>Metazoa</taxon>
        <taxon>Spiralia</taxon>
        <taxon>Lophotrochozoa</taxon>
        <taxon>Mollusca</taxon>
        <taxon>Bivalvia</taxon>
        <taxon>Autobranchia</taxon>
        <taxon>Heteroconchia</taxon>
        <taxon>Euheterodonta</taxon>
        <taxon>Imparidentia</taxon>
        <taxon>Neoheterodontei</taxon>
        <taxon>Myida</taxon>
        <taxon>Myoidea</taxon>
        <taxon>Myidae</taxon>
        <taxon>Mya</taxon>
    </lineage>
</organism>
<dbReference type="EMBL" id="CP111017">
    <property type="protein sequence ID" value="WAR08182.1"/>
    <property type="molecule type" value="Genomic_DNA"/>
</dbReference>
<protein>
    <submittedName>
        <fullName evidence="3">Uncharacterized protein</fullName>
    </submittedName>
</protein>
<evidence type="ECO:0000256" key="2">
    <source>
        <dbReference type="SAM" id="SignalP"/>
    </source>
</evidence>
<reference evidence="3" key="1">
    <citation type="submission" date="2022-11" db="EMBL/GenBank/DDBJ databases">
        <title>Centuries of genome instability and evolution in soft-shell clam transmissible cancer (bioRxiv).</title>
        <authorList>
            <person name="Hart S.F.M."/>
            <person name="Yonemitsu M.A."/>
            <person name="Giersch R.M."/>
            <person name="Beal B.F."/>
            <person name="Arriagada G."/>
            <person name="Davis B.W."/>
            <person name="Ostrander E.A."/>
            <person name="Goff S.P."/>
            <person name="Metzger M.J."/>
        </authorList>
    </citation>
    <scope>NUCLEOTIDE SEQUENCE</scope>
    <source>
        <strain evidence="3">MELC-2E11</strain>
        <tissue evidence="3">Siphon/mantle</tissue>
    </source>
</reference>
<keyword evidence="2" id="KW-0732">Signal</keyword>
<dbReference type="Proteomes" id="UP001164746">
    <property type="component" value="Chromosome 6"/>
</dbReference>
<keyword evidence="4" id="KW-1185">Reference proteome</keyword>
<evidence type="ECO:0000256" key="1">
    <source>
        <dbReference type="SAM" id="MobiDB-lite"/>
    </source>
</evidence>
<accession>A0ABY7EDT2</accession>